<evidence type="ECO:0000313" key="4">
    <source>
        <dbReference type="Proteomes" id="UP000436088"/>
    </source>
</evidence>
<dbReference type="Gene3D" id="2.120.10.10">
    <property type="match status" value="1"/>
</dbReference>
<reference evidence="3" key="1">
    <citation type="submission" date="2019-09" db="EMBL/GenBank/DDBJ databases">
        <title>Draft genome information of white flower Hibiscus syriacus.</title>
        <authorList>
            <person name="Kim Y.-M."/>
        </authorList>
    </citation>
    <scope>NUCLEOTIDE SEQUENCE [LARGE SCALE GENOMIC DNA]</scope>
    <source>
        <strain evidence="3">YM2019G1</strain>
    </source>
</reference>
<dbReference type="CDD" id="cd15482">
    <property type="entry name" value="Sialidase_non-viral"/>
    <property type="match status" value="1"/>
</dbReference>
<sequence length="178" mass="19905">MAWTAGMIFWSLHSGRGSGGGGEKTVGSRVKAGAAPRGPRVSNPRVSLWNHVDRWIVPDPTVVMRRLRMIRLRDGRVLLAYNTISRGVLKVAVSTDDGGSWDEVLALEENPGMEFSYPAVIEDSEGLLHITYTYDRIQIKVTTSFLVVEPRDHLDPVNIECIRGSRFKLLQHIILQLN</sequence>
<dbReference type="EMBL" id="VEPZ02000377">
    <property type="protein sequence ID" value="KAE8726283.1"/>
    <property type="molecule type" value="Genomic_DNA"/>
</dbReference>
<comment type="caution">
    <text evidence="3">The sequence shown here is derived from an EMBL/GenBank/DDBJ whole genome shotgun (WGS) entry which is preliminary data.</text>
</comment>
<keyword evidence="4" id="KW-1185">Reference proteome</keyword>
<dbReference type="InterPro" id="IPR036278">
    <property type="entry name" value="Sialidase_sf"/>
</dbReference>
<evidence type="ECO:0000256" key="1">
    <source>
        <dbReference type="SAM" id="MobiDB-lite"/>
    </source>
</evidence>
<evidence type="ECO:0000313" key="3">
    <source>
        <dbReference type="EMBL" id="KAE8726283.1"/>
    </source>
</evidence>
<dbReference type="PANTHER" id="PTHR43752:SF2">
    <property type="entry name" value="BNR_ASP-BOX REPEAT FAMILY PROTEIN"/>
    <property type="match status" value="1"/>
</dbReference>
<proteinExistence type="predicted"/>
<accession>A0A6A3CAY1</accession>
<dbReference type="Proteomes" id="UP000436088">
    <property type="component" value="Unassembled WGS sequence"/>
</dbReference>
<feature type="region of interest" description="Disordered" evidence="1">
    <location>
        <begin position="16"/>
        <end position="39"/>
    </location>
</feature>
<dbReference type="SUPFAM" id="SSF50939">
    <property type="entry name" value="Sialidases"/>
    <property type="match status" value="1"/>
</dbReference>
<gene>
    <name evidence="3" type="ORF">F3Y22_tig00007179pilonHSYRG00110</name>
</gene>
<organism evidence="3 4">
    <name type="scientific">Hibiscus syriacus</name>
    <name type="common">Rose of Sharon</name>
    <dbReference type="NCBI Taxonomy" id="106335"/>
    <lineage>
        <taxon>Eukaryota</taxon>
        <taxon>Viridiplantae</taxon>
        <taxon>Streptophyta</taxon>
        <taxon>Embryophyta</taxon>
        <taxon>Tracheophyta</taxon>
        <taxon>Spermatophyta</taxon>
        <taxon>Magnoliopsida</taxon>
        <taxon>eudicotyledons</taxon>
        <taxon>Gunneridae</taxon>
        <taxon>Pentapetalae</taxon>
        <taxon>rosids</taxon>
        <taxon>malvids</taxon>
        <taxon>Malvales</taxon>
        <taxon>Malvaceae</taxon>
        <taxon>Malvoideae</taxon>
        <taxon>Hibiscus</taxon>
    </lineage>
</organism>
<dbReference type="PANTHER" id="PTHR43752">
    <property type="entry name" value="BNR/ASP-BOX REPEAT FAMILY PROTEIN"/>
    <property type="match status" value="1"/>
</dbReference>
<evidence type="ECO:0000259" key="2">
    <source>
        <dbReference type="Pfam" id="PF13088"/>
    </source>
</evidence>
<feature type="domain" description="Sialidase" evidence="2">
    <location>
        <begin position="66"/>
        <end position="130"/>
    </location>
</feature>
<name>A0A6A3CAY1_HIBSY</name>
<protein>
    <recommendedName>
        <fullName evidence="2">Sialidase domain-containing protein</fullName>
    </recommendedName>
</protein>
<dbReference type="InterPro" id="IPR011040">
    <property type="entry name" value="Sialidase"/>
</dbReference>
<dbReference type="Pfam" id="PF13088">
    <property type="entry name" value="BNR_2"/>
    <property type="match status" value="1"/>
</dbReference>
<dbReference type="AlphaFoldDB" id="A0A6A3CAY1"/>